<feature type="region of interest" description="Disordered" evidence="2">
    <location>
        <begin position="102"/>
        <end position="122"/>
    </location>
</feature>
<dbReference type="SUPFAM" id="SSF49870">
    <property type="entry name" value="Osmotin, thaumatin-like protein"/>
    <property type="match status" value="1"/>
</dbReference>
<feature type="region of interest" description="Disordered" evidence="2">
    <location>
        <begin position="157"/>
        <end position="177"/>
    </location>
</feature>
<dbReference type="Proteomes" id="UP000095281">
    <property type="component" value="Unplaced"/>
</dbReference>
<dbReference type="InterPro" id="IPR037176">
    <property type="entry name" value="Osmotin/thaumatin-like_sf"/>
</dbReference>
<evidence type="ECO:0000259" key="3">
    <source>
        <dbReference type="Pfam" id="PF01167"/>
    </source>
</evidence>
<dbReference type="SMART" id="SM00205">
    <property type="entry name" value="THN"/>
    <property type="match status" value="1"/>
</dbReference>
<evidence type="ECO:0000256" key="2">
    <source>
        <dbReference type="SAM" id="MobiDB-lite"/>
    </source>
</evidence>
<name>A0A1I8BB33_MELHA</name>
<accession>A0A1I8BB33</accession>
<evidence type="ECO:0000313" key="4">
    <source>
        <dbReference type="Proteomes" id="UP000095281"/>
    </source>
</evidence>
<sequence length="749" mass="83804">MSASDRWVNHNLQRQRELLEKQRQRRLQANLTSTVFKTNENGQNENQNFQINKSKDIFDSTQFNTTASTTPTTSQNNNIGGRQIHSSGSLYSFVGNESLISPSSSNQQLINNNNSSNQNFKSNNSILNKQQYSSTSSYSNTPTHIIGGDAKIITVKGFTPPQTRKPSSSDDDINNKINSINSLRRPILNVEHLEPVSYVSSFSSEVDDDDGGFRGLNIQRSVSGRSSAQHSHSSTTALASKRPSWGDDGEEEVDDDEGSIPTEILNDEPLEMLDVTENLEQFVMEPIRKNCTLKCRISRDKRGVDKGMFPTYYLHLEKNDGRRISIDPTDLRRNGQSFISKVRSNAMGTMFTIYDNGENPKKPSAIGENVRRELAAVIYEKNVLGLKGPRKMTIIMPGIYIDPKHNYMRPLAVRPISERDSILERYRTNRLDEMVVLNNKQPVWNEETQSYVLNFHGRVSSKLDAVGRIFRIVHSMHGEYVIMQFGRIDNETFTMDVRYPLTPVQAFGIVVTIQLINNCNELIWPAIKNDGEIINGGGFGPMQTGQIQNLSVPSNLKSARIWPRTGCGENMNCITGSCGNGVLTCNGLEGQIPASLAEFTLNGDQGLSYYDVSYVDGYNIALQIIPIPGTFDQNLGNCKNIGCTEDQRNLDLQKYNIEIKDKNGKVVAIKSLCSQYNSDATCCRGLFNNGDTCKNGWNNDQKDIYNQIKAVCQTSYLYAYDDHTSLFTCKGLGGRISPDFQVVFCGLNK</sequence>
<dbReference type="Gene3D" id="3.20.90.10">
    <property type="entry name" value="Tubby Protein, Chain A"/>
    <property type="match status" value="1"/>
</dbReference>
<dbReference type="PANTHER" id="PTHR16517:SF7">
    <property type="entry name" value="PROTEIN KING TUBBY"/>
    <property type="match status" value="1"/>
</dbReference>
<dbReference type="Pfam" id="PF01167">
    <property type="entry name" value="Tub"/>
    <property type="match status" value="1"/>
</dbReference>
<dbReference type="InterPro" id="IPR001938">
    <property type="entry name" value="Thaumatin"/>
</dbReference>
<dbReference type="PANTHER" id="PTHR16517">
    <property type="entry name" value="TUBBY-RELATED"/>
    <property type="match status" value="1"/>
</dbReference>
<keyword evidence="4" id="KW-1185">Reference proteome</keyword>
<dbReference type="Gene3D" id="2.60.110.10">
    <property type="entry name" value="Thaumatin"/>
    <property type="match status" value="1"/>
</dbReference>
<dbReference type="WBParaSite" id="MhA1_Contig1803.frz3.gene4">
    <property type="protein sequence ID" value="MhA1_Contig1803.frz3.gene4"/>
    <property type="gene ID" value="MhA1_Contig1803.frz3.gene4"/>
</dbReference>
<dbReference type="GO" id="GO:0061512">
    <property type="term" value="P:protein localization to cilium"/>
    <property type="evidence" value="ECO:0007669"/>
    <property type="project" value="TreeGrafter"/>
</dbReference>
<feature type="domain" description="Tubby C-terminal" evidence="3">
    <location>
        <begin position="324"/>
        <end position="512"/>
    </location>
</feature>
<proteinExistence type="inferred from homology"/>
<dbReference type="Pfam" id="PF00314">
    <property type="entry name" value="Thaumatin"/>
    <property type="match status" value="1"/>
</dbReference>
<dbReference type="InterPro" id="IPR000007">
    <property type="entry name" value="Tubby_C"/>
</dbReference>
<comment type="similarity">
    <text evidence="1">Belongs to the TUB family.</text>
</comment>
<feature type="compositionally biased region" description="Acidic residues" evidence="2">
    <location>
        <begin position="247"/>
        <end position="258"/>
    </location>
</feature>
<protein>
    <submittedName>
        <fullName evidence="5">Tub domain-containing protein</fullName>
    </submittedName>
</protein>
<dbReference type="GO" id="GO:0005929">
    <property type="term" value="C:cilium"/>
    <property type="evidence" value="ECO:0007669"/>
    <property type="project" value="TreeGrafter"/>
</dbReference>
<dbReference type="SUPFAM" id="SSF54518">
    <property type="entry name" value="Tubby C-terminal domain-like"/>
    <property type="match status" value="1"/>
</dbReference>
<dbReference type="PROSITE" id="PS51367">
    <property type="entry name" value="THAUMATIN_2"/>
    <property type="match status" value="1"/>
</dbReference>
<dbReference type="AlphaFoldDB" id="A0A1I8BB33"/>
<reference evidence="5" key="1">
    <citation type="submission" date="2016-11" db="UniProtKB">
        <authorList>
            <consortium name="WormBaseParasite"/>
        </authorList>
    </citation>
    <scope>IDENTIFICATION</scope>
</reference>
<dbReference type="InterPro" id="IPR025659">
    <property type="entry name" value="Tubby-like_C"/>
</dbReference>
<evidence type="ECO:0000256" key="1">
    <source>
        <dbReference type="ARBA" id="ARBA00007129"/>
    </source>
</evidence>
<organism evidence="4 5">
    <name type="scientific">Meloidogyne hapla</name>
    <name type="common">Root-knot nematode worm</name>
    <dbReference type="NCBI Taxonomy" id="6305"/>
    <lineage>
        <taxon>Eukaryota</taxon>
        <taxon>Metazoa</taxon>
        <taxon>Ecdysozoa</taxon>
        <taxon>Nematoda</taxon>
        <taxon>Chromadorea</taxon>
        <taxon>Rhabditida</taxon>
        <taxon>Tylenchina</taxon>
        <taxon>Tylenchomorpha</taxon>
        <taxon>Tylenchoidea</taxon>
        <taxon>Meloidogynidae</taxon>
        <taxon>Meloidogyninae</taxon>
        <taxon>Meloidogyne</taxon>
    </lineage>
</organism>
<evidence type="ECO:0000313" key="5">
    <source>
        <dbReference type="WBParaSite" id="MhA1_Contig1803.frz3.gene4"/>
    </source>
</evidence>
<feature type="region of interest" description="Disordered" evidence="2">
    <location>
        <begin position="204"/>
        <end position="262"/>
    </location>
</feature>
<dbReference type="PRINTS" id="PR01573">
    <property type="entry name" value="SUPERTUBBY"/>
</dbReference>
<feature type="compositionally biased region" description="Low complexity" evidence="2">
    <location>
        <begin position="220"/>
        <end position="240"/>
    </location>
</feature>